<accession>A0AAU8K4H3</accession>
<organism evidence="2">
    <name type="scientific">Kitasatospora camelliae</name>
    <dbReference type="NCBI Taxonomy" id="3156397"/>
    <lineage>
        <taxon>Bacteria</taxon>
        <taxon>Bacillati</taxon>
        <taxon>Actinomycetota</taxon>
        <taxon>Actinomycetes</taxon>
        <taxon>Kitasatosporales</taxon>
        <taxon>Streptomycetaceae</taxon>
        <taxon>Kitasatospora</taxon>
    </lineage>
</organism>
<sequence>MNEDRRPLGLPAFSASSVDRPITPGRRPVPTVDRALFLPPPSEEPSAPAPARRPLSGGGLTFSGEGLSRLGCAGSGGPG</sequence>
<proteinExistence type="predicted"/>
<evidence type="ECO:0000256" key="1">
    <source>
        <dbReference type="SAM" id="MobiDB-lite"/>
    </source>
</evidence>
<protein>
    <submittedName>
        <fullName evidence="2">Uncharacterized protein</fullName>
    </submittedName>
</protein>
<evidence type="ECO:0000313" key="2">
    <source>
        <dbReference type="EMBL" id="XCM83631.1"/>
    </source>
</evidence>
<gene>
    <name evidence="2" type="ORF">ABWK59_34240</name>
</gene>
<dbReference type="RefSeq" id="WP_354644567.1">
    <property type="nucleotide sequence ID" value="NZ_CP159872.1"/>
</dbReference>
<dbReference type="KEGG" id="kcm:ABWK59_34240"/>
<feature type="compositionally biased region" description="Low complexity" evidence="1">
    <location>
        <begin position="44"/>
        <end position="55"/>
    </location>
</feature>
<reference evidence="2" key="1">
    <citation type="submission" date="2024-06" db="EMBL/GenBank/DDBJ databases">
        <title>The genome sequences of Kitasatospora sp. strain HUAS MG31.</title>
        <authorList>
            <person name="Mo P."/>
        </authorList>
    </citation>
    <scope>NUCLEOTIDE SEQUENCE</scope>
    <source>
        <strain evidence="2">HUAS MG31</strain>
    </source>
</reference>
<dbReference type="AlphaFoldDB" id="A0AAU8K4H3"/>
<name>A0AAU8K4H3_9ACTN</name>
<dbReference type="EMBL" id="CP159872">
    <property type="protein sequence ID" value="XCM83631.1"/>
    <property type="molecule type" value="Genomic_DNA"/>
</dbReference>
<feature type="region of interest" description="Disordered" evidence="1">
    <location>
        <begin position="1"/>
        <end position="79"/>
    </location>
</feature>